<evidence type="ECO:0000313" key="5">
    <source>
        <dbReference type="EMBL" id="KAL0479436.1"/>
    </source>
</evidence>
<dbReference type="PANTHER" id="PTHR46377">
    <property type="entry name" value="DUAL SPECIFICITY PROTEIN PHOSPHATASE 19"/>
    <property type="match status" value="1"/>
</dbReference>
<dbReference type="SUPFAM" id="SSF52799">
    <property type="entry name" value="(Phosphotyrosine protein) phosphatases II"/>
    <property type="match status" value="1"/>
</dbReference>
<dbReference type="InterPro" id="IPR000387">
    <property type="entry name" value="Tyr_Pase_dom"/>
</dbReference>
<evidence type="ECO:0000256" key="1">
    <source>
        <dbReference type="ARBA" id="ARBA00022801"/>
    </source>
</evidence>
<dbReference type="PANTHER" id="PTHR46377:SF1">
    <property type="entry name" value="DUAL SPECIFICITY PROTEIN PHOSPHATASE 19"/>
    <property type="match status" value="1"/>
</dbReference>
<dbReference type="EMBL" id="JAOPGA020000556">
    <property type="protein sequence ID" value="KAL0479436.1"/>
    <property type="molecule type" value="Genomic_DNA"/>
</dbReference>
<comment type="caution">
    <text evidence="5">The sequence shown here is derived from an EMBL/GenBank/DDBJ whole genome shotgun (WGS) entry which is preliminary data.</text>
</comment>
<organism evidence="5 6">
    <name type="scientific">Acrasis kona</name>
    <dbReference type="NCBI Taxonomy" id="1008807"/>
    <lineage>
        <taxon>Eukaryota</taxon>
        <taxon>Discoba</taxon>
        <taxon>Heterolobosea</taxon>
        <taxon>Tetramitia</taxon>
        <taxon>Eutetramitia</taxon>
        <taxon>Acrasidae</taxon>
        <taxon>Acrasis</taxon>
    </lineage>
</organism>
<accession>A0AAW2YRG6</accession>
<name>A0AAW2YRG6_9EUKA</name>
<dbReference type="SMART" id="SM00195">
    <property type="entry name" value="DSPc"/>
    <property type="match status" value="1"/>
</dbReference>
<evidence type="ECO:0000256" key="2">
    <source>
        <dbReference type="ARBA" id="ARBA00022912"/>
    </source>
</evidence>
<dbReference type="InterPro" id="IPR000340">
    <property type="entry name" value="Dual-sp_phosphatase_cat-dom"/>
</dbReference>
<dbReference type="AlphaFoldDB" id="A0AAW2YRG6"/>
<keyword evidence="6" id="KW-1185">Reference proteome</keyword>
<keyword evidence="1" id="KW-0378">Hydrolase</keyword>
<protein>
    <submittedName>
        <fullName evidence="5">Dual specificity protein phosphatase 1B</fullName>
    </submittedName>
</protein>
<dbReference type="Proteomes" id="UP001431209">
    <property type="component" value="Unassembled WGS sequence"/>
</dbReference>
<evidence type="ECO:0000259" key="3">
    <source>
        <dbReference type="PROSITE" id="PS50054"/>
    </source>
</evidence>
<dbReference type="PROSITE" id="PS50056">
    <property type="entry name" value="TYR_PHOSPHATASE_2"/>
    <property type="match status" value="1"/>
</dbReference>
<dbReference type="GO" id="GO:0005737">
    <property type="term" value="C:cytoplasm"/>
    <property type="evidence" value="ECO:0007669"/>
    <property type="project" value="TreeGrafter"/>
</dbReference>
<dbReference type="PROSITE" id="PS00383">
    <property type="entry name" value="TYR_PHOSPHATASE_1"/>
    <property type="match status" value="1"/>
</dbReference>
<dbReference type="InterPro" id="IPR029021">
    <property type="entry name" value="Prot-tyrosine_phosphatase-like"/>
</dbReference>
<proteinExistence type="predicted"/>
<reference evidence="5 6" key="1">
    <citation type="submission" date="2024-03" db="EMBL/GenBank/DDBJ databases">
        <title>The Acrasis kona genome and developmental transcriptomes reveal deep origins of eukaryotic multicellular pathways.</title>
        <authorList>
            <person name="Sheikh S."/>
            <person name="Fu C.-J."/>
            <person name="Brown M.W."/>
            <person name="Baldauf S.L."/>
        </authorList>
    </citation>
    <scope>NUCLEOTIDE SEQUENCE [LARGE SCALE GENOMIC DNA]</scope>
    <source>
        <strain evidence="5 6">ATCC MYA-3509</strain>
    </source>
</reference>
<sequence length="185" mass="21088">MLKCNYQIDMFLSSIANFDKSGLKPTTTVVRTGDVVLGKLDTKLYSVPGFDDLFISSKDAAYDYESIKAHSISHILCVAPHLEKKFVDKDVIYHSEEILDVPWEDLSKYTNNCVEFIDKAIQSGGKVLVHCHAGISRSASICIIYMMTRNNLTYDEAYRLLKQSRCQIYPNKGFVKQLREYQAKI</sequence>
<dbReference type="CDD" id="cd14498">
    <property type="entry name" value="DSP"/>
    <property type="match status" value="1"/>
</dbReference>
<dbReference type="InterPro" id="IPR016130">
    <property type="entry name" value="Tyr_Pase_AS"/>
</dbReference>
<dbReference type="GO" id="GO:0008579">
    <property type="term" value="F:JUN kinase phosphatase activity"/>
    <property type="evidence" value="ECO:0007669"/>
    <property type="project" value="TreeGrafter"/>
</dbReference>
<feature type="domain" description="Tyrosine specific protein phosphatases" evidence="4">
    <location>
        <begin position="104"/>
        <end position="165"/>
    </location>
</feature>
<evidence type="ECO:0000259" key="4">
    <source>
        <dbReference type="PROSITE" id="PS50056"/>
    </source>
</evidence>
<gene>
    <name evidence="5" type="ORF">AKO1_007675</name>
</gene>
<dbReference type="Gene3D" id="3.90.190.10">
    <property type="entry name" value="Protein tyrosine phosphatase superfamily"/>
    <property type="match status" value="1"/>
</dbReference>
<dbReference type="InterPro" id="IPR020422">
    <property type="entry name" value="TYR_PHOSPHATASE_DUAL_dom"/>
</dbReference>
<evidence type="ECO:0000313" key="6">
    <source>
        <dbReference type="Proteomes" id="UP001431209"/>
    </source>
</evidence>
<feature type="domain" description="Tyrosine-protein phosphatase" evidence="3">
    <location>
        <begin position="44"/>
        <end position="185"/>
    </location>
</feature>
<dbReference type="Pfam" id="PF00782">
    <property type="entry name" value="DSPc"/>
    <property type="match status" value="1"/>
</dbReference>
<dbReference type="PROSITE" id="PS50054">
    <property type="entry name" value="TYR_PHOSPHATASE_DUAL"/>
    <property type="match status" value="1"/>
</dbReference>
<keyword evidence="2" id="KW-0904">Protein phosphatase</keyword>